<evidence type="ECO:0000256" key="13">
    <source>
        <dbReference type="SAM" id="MobiDB-lite"/>
    </source>
</evidence>
<keyword evidence="5 12" id="KW-0812">Transmembrane</keyword>
<feature type="transmembrane region" description="Helical" evidence="14">
    <location>
        <begin position="372"/>
        <end position="397"/>
    </location>
</feature>
<accession>A0A9N9MMA5</accession>
<dbReference type="GO" id="GO:0005886">
    <property type="term" value="C:plasma membrane"/>
    <property type="evidence" value="ECO:0007669"/>
    <property type="project" value="TreeGrafter"/>
</dbReference>
<keyword evidence="10 12" id="KW-0739">Sodium transport</keyword>
<dbReference type="Pfam" id="PF00858">
    <property type="entry name" value="ASC"/>
    <property type="match status" value="1"/>
</dbReference>
<evidence type="ECO:0000256" key="14">
    <source>
        <dbReference type="SAM" id="Phobius"/>
    </source>
</evidence>
<dbReference type="PANTHER" id="PTHR11690:SF288">
    <property type="entry name" value="AMILORIDE-SENSITIVE NA+ CHANNEL-RELATED"/>
    <property type="match status" value="1"/>
</dbReference>
<evidence type="ECO:0000313" key="15">
    <source>
        <dbReference type="EMBL" id="CAG9766000.1"/>
    </source>
</evidence>
<feature type="region of interest" description="Disordered" evidence="13">
    <location>
        <begin position="64"/>
        <end position="102"/>
    </location>
</feature>
<dbReference type="InterPro" id="IPR001873">
    <property type="entry name" value="ENaC"/>
</dbReference>
<dbReference type="Gene3D" id="1.10.287.770">
    <property type="entry name" value="YojJ-like"/>
    <property type="match status" value="1"/>
</dbReference>
<keyword evidence="3 12" id="KW-0813">Transport</keyword>
<protein>
    <submittedName>
        <fullName evidence="15">Uncharacterized protein</fullName>
    </submittedName>
</protein>
<keyword evidence="7" id="KW-0915">Sodium</keyword>
<comment type="similarity">
    <text evidence="2 12">Belongs to the amiloride-sensitive sodium channel (TC 1.A.6) family.</text>
</comment>
<keyword evidence="16" id="KW-1185">Reference proteome</keyword>
<evidence type="ECO:0000256" key="6">
    <source>
        <dbReference type="ARBA" id="ARBA00022989"/>
    </source>
</evidence>
<keyword evidence="6 14" id="KW-1133">Transmembrane helix</keyword>
<evidence type="ECO:0000256" key="2">
    <source>
        <dbReference type="ARBA" id="ARBA00007193"/>
    </source>
</evidence>
<evidence type="ECO:0000256" key="3">
    <source>
        <dbReference type="ARBA" id="ARBA00022448"/>
    </source>
</evidence>
<proteinExistence type="inferred from homology"/>
<keyword evidence="4 12" id="KW-0894">Sodium channel</keyword>
<gene>
    <name evidence="15" type="ORF">CEUTPL_LOCUS6595</name>
</gene>
<name>A0A9N9MMA5_9CUCU</name>
<evidence type="ECO:0000256" key="1">
    <source>
        <dbReference type="ARBA" id="ARBA00004141"/>
    </source>
</evidence>
<evidence type="ECO:0000256" key="7">
    <source>
        <dbReference type="ARBA" id="ARBA00023053"/>
    </source>
</evidence>
<evidence type="ECO:0000256" key="12">
    <source>
        <dbReference type="RuleBase" id="RU000679"/>
    </source>
</evidence>
<evidence type="ECO:0000256" key="11">
    <source>
        <dbReference type="ARBA" id="ARBA00023303"/>
    </source>
</evidence>
<evidence type="ECO:0000256" key="9">
    <source>
        <dbReference type="ARBA" id="ARBA00023136"/>
    </source>
</evidence>
<reference evidence="15" key="1">
    <citation type="submission" date="2022-01" db="EMBL/GenBank/DDBJ databases">
        <authorList>
            <person name="King R."/>
        </authorList>
    </citation>
    <scope>NUCLEOTIDE SEQUENCE</scope>
</reference>
<keyword evidence="9 14" id="KW-0472">Membrane</keyword>
<dbReference type="EMBL" id="OU892279">
    <property type="protein sequence ID" value="CAG9766000.1"/>
    <property type="molecule type" value="Genomic_DNA"/>
</dbReference>
<evidence type="ECO:0000256" key="5">
    <source>
        <dbReference type="ARBA" id="ARBA00022692"/>
    </source>
</evidence>
<sequence length="419" mass="48587">MLKQWAKTKINEVEWIELQLEDKFNNIKFETTEVADIEKSQEKSVKKDSITLNKNSLLNISPIQETNNNFNSEPSIIDSSPSDLENRPSKESSYENQDQNFQDNQKSGVDIEVQHLENYNEQNQVEVLQEDQGLDIRDEHIMVSADLSADPNHIANKENNKWSSLKYSRSKRLRRKRESLQKNQPLITNFSTLIQKISTIIEEEADHFKDFTEAAKKLEETRENNCDNENLEKIIFNDNEVTNEGNIDIGQNVLANDLVLVQDENLLDDNIDLRDYSDQKIYISEGSPYLRVTLPNDKMTDCDCLPLCTDLYYNVETSASFWEWRDAIKVINPAFENFFDRSGMSMSSLVIYFKNNQFVTSRRHELYGPTDFLGNFGGLLGLFTGFSILSLMEIIYFSTVRIICNFKLYGKWSGDEKME</sequence>
<evidence type="ECO:0000256" key="10">
    <source>
        <dbReference type="ARBA" id="ARBA00023201"/>
    </source>
</evidence>
<dbReference type="Proteomes" id="UP001152799">
    <property type="component" value="Chromosome 3"/>
</dbReference>
<evidence type="ECO:0000256" key="4">
    <source>
        <dbReference type="ARBA" id="ARBA00022461"/>
    </source>
</evidence>
<dbReference type="OrthoDB" id="6021021at2759"/>
<feature type="compositionally biased region" description="Low complexity" evidence="13">
    <location>
        <begin position="72"/>
        <end position="83"/>
    </location>
</feature>
<dbReference type="AlphaFoldDB" id="A0A9N9MMA5"/>
<dbReference type="GO" id="GO:0015280">
    <property type="term" value="F:ligand-gated sodium channel activity"/>
    <property type="evidence" value="ECO:0007669"/>
    <property type="project" value="TreeGrafter"/>
</dbReference>
<organism evidence="15 16">
    <name type="scientific">Ceutorhynchus assimilis</name>
    <name type="common">cabbage seed weevil</name>
    <dbReference type="NCBI Taxonomy" id="467358"/>
    <lineage>
        <taxon>Eukaryota</taxon>
        <taxon>Metazoa</taxon>
        <taxon>Ecdysozoa</taxon>
        <taxon>Arthropoda</taxon>
        <taxon>Hexapoda</taxon>
        <taxon>Insecta</taxon>
        <taxon>Pterygota</taxon>
        <taxon>Neoptera</taxon>
        <taxon>Endopterygota</taxon>
        <taxon>Coleoptera</taxon>
        <taxon>Polyphaga</taxon>
        <taxon>Cucujiformia</taxon>
        <taxon>Curculionidae</taxon>
        <taxon>Ceutorhynchinae</taxon>
        <taxon>Ceutorhynchus</taxon>
    </lineage>
</organism>
<evidence type="ECO:0000313" key="16">
    <source>
        <dbReference type="Proteomes" id="UP001152799"/>
    </source>
</evidence>
<feature type="compositionally biased region" description="Basic and acidic residues" evidence="13">
    <location>
        <begin position="84"/>
        <end position="93"/>
    </location>
</feature>
<keyword evidence="8 12" id="KW-0406">Ion transport</keyword>
<dbReference type="PANTHER" id="PTHR11690">
    <property type="entry name" value="AMILORIDE-SENSITIVE SODIUM CHANNEL-RELATED"/>
    <property type="match status" value="1"/>
</dbReference>
<keyword evidence="11 12" id="KW-0407">Ion channel</keyword>
<comment type="subcellular location">
    <subcellularLocation>
        <location evidence="1">Membrane</location>
        <topology evidence="1">Multi-pass membrane protein</topology>
    </subcellularLocation>
</comment>
<evidence type="ECO:0000256" key="8">
    <source>
        <dbReference type="ARBA" id="ARBA00023065"/>
    </source>
</evidence>